<evidence type="ECO:0000256" key="1">
    <source>
        <dbReference type="SAM" id="MobiDB-lite"/>
    </source>
</evidence>
<evidence type="ECO:0000313" key="3">
    <source>
        <dbReference type="WBParaSite" id="nRc.2.0.1.t23619-RA"/>
    </source>
</evidence>
<evidence type="ECO:0000313" key="2">
    <source>
        <dbReference type="Proteomes" id="UP000887565"/>
    </source>
</evidence>
<proteinExistence type="predicted"/>
<feature type="region of interest" description="Disordered" evidence="1">
    <location>
        <begin position="1"/>
        <end position="90"/>
    </location>
</feature>
<dbReference type="AlphaFoldDB" id="A0A915JAW1"/>
<organism evidence="2 3">
    <name type="scientific">Romanomermis culicivorax</name>
    <name type="common">Nematode worm</name>
    <dbReference type="NCBI Taxonomy" id="13658"/>
    <lineage>
        <taxon>Eukaryota</taxon>
        <taxon>Metazoa</taxon>
        <taxon>Ecdysozoa</taxon>
        <taxon>Nematoda</taxon>
        <taxon>Enoplea</taxon>
        <taxon>Dorylaimia</taxon>
        <taxon>Mermithida</taxon>
        <taxon>Mermithoidea</taxon>
        <taxon>Mermithidae</taxon>
        <taxon>Romanomermis</taxon>
    </lineage>
</organism>
<name>A0A915JAW1_ROMCU</name>
<protein>
    <submittedName>
        <fullName evidence="3">Uncharacterized protein</fullName>
    </submittedName>
</protein>
<keyword evidence="2" id="KW-1185">Reference proteome</keyword>
<accession>A0A915JAW1</accession>
<dbReference type="WBParaSite" id="nRc.2.0.1.t23619-RA">
    <property type="protein sequence ID" value="nRc.2.0.1.t23619-RA"/>
    <property type="gene ID" value="nRc.2.0.1.g23619"/>
</dbReference>
<sequence>MDPRDHGGATSAKEPISKTNGELGAYVRGVRGWKVTEKNTTGRDQMAGKTSMKNGQKHRAEKKDKKIGQKIEGSAKKGNKSEADEAPNSRVDALETKFDMLMALVKNSVMGNQTEKVEGQSLLAKEVEGGDVHTPKGKEKKEEKEKIKKEKTKKRENIC</sequence>
<dbReference type="Proteomes" id="UP000887565">
    <property type="component" value="Unplaced"/>
</dbReference>
<reference evidence="3" key="1">
    <citation type="submission" date="2022-11" db="UniProtKB">
        <authorList>
            <consortium name="WormBaseParasite"/>
        </authorList>
    </citation>
    <scope>IDENTIFICATION</scope>
</reference>
<feature type="region of interest" description="Disordered" evidence="1">
    <location>
        <begin position="121"/>
        <end position="159"/>
    </location>
</feature>
<feature type="compositionally biased region" description="Basic and acidic residues" evidence="1">
    <location>
        <begin position="125"/>
        <end position="159"/>
    </location>
</feature>
<feature type="compositionally biased region" description="Basic and acidic residues" evidence="1">
    <location>
        <begin position="61"/>
        <end position="83"/>
    </location>
</feature>